<dbReference type="Proteomes" id="UP001630127">
    <property type="component" value="Unassembled WGS sequence"/>
</dbReference>
<dbReference type="SMART" id="SM00028">
    <property type="entry name" value="TPR"/>
    <property type="match status" value="3"/>
</dbReference>
<reference evidence="4 5" key="1">
    <citation type="submission" date="2024-11" db="EMBL/GenBank/DDBJ databases">
        <title>A near-complete genome assembly of Cinchona calisaya.</title>
        <authorList>
            <person name="Lian D.C."/>
            <person name="Zhao X.W."/>
            <person name="Wei L."/>
        </authorList>
    </citation>
    <scope>NUCLEOTIDE SEQUENCE [LARGE SCALE GENOMIC DNA]</scope>
    <source>
        <tissue evidence="4">Nenye</tissue>
    </source>
</reference>
<dbReference type="InterPro" id="IPR011990">
    <property type="entry name" value="TPR-like_helical_dom_sf"/>
</dbReference>
<accession>A0ABD3AHR1</accession>
<feature type="region of interest" description="Disordered" evidence="2">
    <location>
        <begin position="250"/>
        <end position="294"/>
    </location>
</feature>
<name>A0ABD3AHR1_9GENT</name>
<evidence type="ECO:0000256" key="1">
    <source>
        <dbReference type="PROSITE-ProRule" id="PRU00339"/>
    </source>
</evidence>
<dbReference type="PANTHER" id="PTHR48433:SF1">
    <property type="entry name" value="OUTER ENVELOPE PROTEIN 61-LIKE"/>
    <property type="match status" value="1"/>
</dbReference>
<feature type="transmembrane region" description="Helical" evidence="3">
    <location>
        <begin position="572"/>
        <end position="592"/>
    </location>
</feature>
<feature type="compositionally biased region" description="Low complexity" evidence="2">
    <location>
        <begin position="253"/>
        <end position="266"/>
    </location>
</feature>
<feature type="repeat" description="TPR" evidence="1">
    <location>
        <begin position="180"/>
        <end position="213"/>
    </location>
</feature>
<dbReference type="AlphaFoldDB" id="A0ABD3AHR1"/>
<gene>
    <name evidence="4" type="ORF">ACH5RR_009559</name>
</gene>
<evidence type="ECO:0008006" key="6">
    <source>
        <dbReference type="Google" id="ProtNLM"/>
    </source>
</evidence>
<keyword evidence="1" id="KW-0802">TPR repeat</keyword>
<comment type="caution">
    <text evidence="4">The sequence shown here is derived from an EMBL/GenBank/DDBJ whole genome shotgun (WGS) entry which is preliminary data.</text>
</comment>
<feature type="compositionally biased region" description="Low complexity" evidence="2">
    <location>
        <begin position="468"/>
        <end position="480"/>
    </location>
</feature>
<organism evidence="4 5">
    <name type="scientific">Cinchona calisaya</name>
    <dbReference type="NCBI Taxonomy" id="153742"/>
    <lineage>
        <taxon>Eukaryota</taxon>
        <taxon>Viridiplantae</taxon>
        <taxon>Streptophyta</taxon>
        <taxon>Embryophyta</taxon>
        <taxon>Tracheophyta</taxon>
        <taxon>Spermatophyta</taxon>
        <taxon>Magnoliopsida</taxon>
        <taxon>eudicotyledons</taxon>
        <taxon>Gunneridae</taxon>
        <taxon>Pentapetalae</taxon>
        <taxon>asterids</taxon>
        <taxon>lamiids</taxon>
        <taxon>Gentianales</taxon>
        <taxon>Rubiaceae</taxon>
        <taxon>Cinchonoideae</taxon>
        <taxon>Cinchoneae</taxon>
        <taxon>Cinchona</taxon>
    </lineage>
</organism>
<dbReference type="EMBL" id="JBJUIK010000004">
    <property type="protein sequence ID" value="KAL3530237.1"/>
    <property type="molecule type" value="Genomic_DNA"/>
</dbReference>
<keyword evidence="3" id="KW-0472">Membrane</keyword>
<evidence type="ECO:0000313" key="5">
    <source>
        <dbReference type="Proteomes" id="UP001630127"/>
    </source>
</evidence>
<dbReference type="InterPro" id="IPR053319">
    <property type="entry name" value="OEP61"/>
</dbReference>
<keyword evidence="3" id="KW-1133">Transmembrane helix</keyword>
<protein>
    <recommendedName>
        <fullName evidence="6">Outer envelope protein 61</fullName>
    </recommendedName>
</protein>
<feature type="compositionally biased region" description="Polar residues" evidence="2">
    <location>
        <begin position="267"/>
        <end position="294"/>
    </location>
</feature>
<feature type="region of interest" description="Disordered" evidence="2">
    <location>
        <begin position="416"/>
        <end position="485"/>
    </location>
</feature>
<proteinExistence type="predicted"/>
<dbReference type="Gene3D" id="1.25.40.10">
    <property type="entry name" value="Tetratricopeptide repeat domain"/>
    <property type="match status" value="1"/>
</dbReference>
<evidence type="ECO:0000256" key="3">
    <source>
        <dbReference type="SAM" id="Phobius"/>
    </source>
</evidence>
<dbReference type="PROSITE" id="PS50005">
    <property type="entry name" value="TPR"/>
    <property type="match status" value="1"/>
</dbReference>
<keyword evidence="3" id="KW-0812">Transmembrane</keyword>
<sequence length="594" mass="65664">MFNGMMDPELMRLAQEQINRMSPAEFARIQEQMMSNPELLKMASEGMKNLRPEELRNAAEQLKHTRPEEMAEIGEKMANASPEELAGMRARLDAHVTYEINAAQMLKKQGNELHSKGRYSDALQKYLLAKNNLKSIPASKGRALLCVCSLNLMSCYLKTGQYDDCIREGTEVLAYDEKNIKALYRRGQAYKALGKFESAVSDLTIAHEVSPEDETIADILRDAKENLMKEGGGKKSRGLIIEEIIEEEVTNLSSSHESSPTKSSVSKPQESSVHSQNQPDILGASPSTSSEYLQALQNDPESIRSFQNLISHTDPETLAAMGNGQTEGMSPGMIRTASNVISKMPPEELQRMIKLASSFQGENPFFNRGSFNTNSNSFNPGSIPTDVSPDMLKMATEMMSKMSPEDFQRMSGMASTLKGVDGASPSGAVNSSGNRSNYHSKTQDIQDNNKVNGNDATESSSSQLFSNSKTASQSSMPSSSADLQEQMRNQMKDPAMRQMFSSMMKNISPEMMANMSEQFGLKLSQEDAVKAQQAMSSLSPEDLDRMMRWADRLQRGIEGAKKTKNWLLGRPGMILAIVMLLLAVFLHWLGYIGS</sequence>
<feature type="compositionally biased region" description="Polar residues" evidence="2">
    <location>
        <begin position="427"/>
        <end position="467"/>
    </location>
</feature>
<keyword evidence="5" id="KW-1185">Reference proteome</keyword>
<evidence type="ECO:0000256" key="2">
    <source>
        <dbReference type="SAM" id="MobiDB-lite"/>
    </source>
</evidence>
<evidence type="ECO:0000313" key="4">
    <source>
        <dbReference type="EMBL" id="KAL3530237.1"/>
    </source>
</evidence>
<dbReference type="PANTHER" id="PTHR48433">
    <property type="entry name" value="OUTER ENVELOPE PROTEIN 61-LIKE"/>
    <property type="match status" value="1"/>
</dbReference>
<dbReference type="SUPFAM" id="SSF48452">
    <property type="entry name" value="TPR-like"/>
    <property type="match status" value="1"/>
</dbReference>
<dbReference type="InterPro" id="IPR019734">
    <property type="entry name" value="TPR_rpt"/>
</dbReference>